<feature type="transmembrane region" description="Helical" evidence="10">
    <location>
        <begin position="226"/>
        <end position="244"/>
    </location>
</feature>
<feature type="transmembrane region" description="Helical" evidence="10">
    <location>
        <begin position="309"/>
        <end position="326"/>
    </location>
</feature>
<keyword evidence="5 10" id="KW-0812">Transmembrane</keyword>
<keyword evidence="3 10" id="KW-0285">Flavoprotein</keyword>
<dbReference type="STRING" id="46680.GCA_000807755_03655"/>
<evidence type="ECO:0000256" key="8">
    <source>
        <dbReference type="ARBA" id="ARBA00022989"/>
    </source>
</evidence>
<sequence>MRLPRISSPHATGTNRTQRVMLTLLAACAPGALVLIGLYGVGTLFNLLWCSLLALSTEALMLKLRDRPVTLFLKDGSALVTAVLLALALPPYSPWWLSAVATVFALIFGKHLYGGLGQNPFNPAMVGYAVVLVSFPQLMSQWPAPDSALGLGEGLRQIAGFASQGPDAWVGATALDVVRNNHSLTMEELLAQSPAFGSVGGRGVELVNLAFLAGGLFLLWRKLFTWHAPVGMLGGLFVMSLLFWNGSGSDSHGSPLLHLFSGATMLGAFFIVTDPVSGATSNRGRLLFGFGVGVLTYVIRAWGGYPDGLAFAVLLMNLAAPTLDYFTRPRTYGHKKPERGFKAGDR</sequence>
<comment type="caution">
    <text evidence="10">Lacks conserved residue(s) required for the propagation of feature annotation.</text>
</comment>
<dbReference type="AlphaFoldDB" id="A0A2D0AEB6"/>
<keyword evidence="2 10" id="KW-0597">Phosphoprotein</keyword>
<evidence type="ECO:0000256" key="2">
    <source>
        <dbReference type="ARBA" id="ARBA00022553"/>
    </source>
</evidence>
<organism evidence="11 12">
    <name type="scientific">Pseudomonas nitroreducens</name>
    <dbReference type="NCBI Taxonomy" id="46680"/>
    <lineage>
        <taxon>Bacteria</taxon>
        <taxon>Pseudomonadati</taxon>
        <taxon>Pseudomonadota</taxon>
        <taxon>Gammaproteobacteria</taxon>
        <taxon>Pseudomonadales</taxon>
        <taxon>Pseudomonadaceae</taxon>
        <taxon>Pseudomonas</taxon>
    </lineage>
</organism>
<comment type="cofactor">
    <cofactor evidence="10">
        <name>FMN</name>
        <dbReference type="ChEBI" id="CHEBI:58210"/>
    </cofactor>
</comment>
<dbReference type="PANTHER" id="PTHR30578">
    <property type="entry name" value="ELECTRON TRANSPORT COMPLEX PROTEIN RNFD"/>
    <property type="match status" value="1"/>
</dbReference>
<keyword evidence="8 10" id="KW-1133">Transmembrane helix</keyword>
<dbReference type="NCBIfam" id="TIGR01946">
    <property type="entry name" value="rnfD"/>
    <property type="match status" value="1"/>
</dbReference>
<comment type="subcellular location">
    <subcellularLocation>
        <location evidence="10">Cell inner membrane</location>
        <topology evidence="10">Multi-pass membrane protein</topology>
    </subcellularLocation>
</comment>
<dbReference type="InterPro" id="IPR011303">
    <property type="entry name" value="RnfD_bac"/>
</dbReference>
<proteinExistence type="inferred from homology"/>
<feature type="modified residue" description="FMN phosphoryl threonine" evidence="10">
    <location>
        <position position="173"/>
    </location>
</feature>
<keyword evidence="4 10" id="KW-0288">FMN</keyword>
<keyword evidence="7 10" id="KW-0249">Electron transport</keyword>
<comment type="subunit">
    <text evidence="10">The complex is composed of six subunits: RnfA, RnfB, RnfC, RnfD, RnfE and RnfG.</text>
</comment>
<dbReference type="PANTHER" id="PTHR30578:SF0">
    <property type="entry name" value="ION-TRANSLOCATING OXIDOREDUCTASE COMPLEX SUBUNIT D"/>
    <property type="match status" value="1"/>
</dbReference>
<feature type="transmembrane region" description="Helical" evidence="10">
    <location>
        <begin position="256"/>
        <end position="273"/>
    </location>
</feature>
<evidence type="ECO:0000256" key="10">
    <source>
        <dbReference type="HAMAP-Rule" id="MF_00462"/>
    </source>
</evidence>
<dbReference type="GO" id="GO:0022900">
    <property type="term" value="P:electron transport chain"/>
    <property type="evidence" value="ECO:0007669"/>
    <property type="project" value="UniProtKB-UniRule"/>
</dbReference>
<reference evidence="11 12" key="1">
    <citation type="submission" date="2017-06" db="EMBL/GenBank/DDBJ databases">
        <title>Draft genome of Pseudomonas nitroreducens DF05.</title>
        <authorList>
            <person name="Iyer R."/>
        </authorList>
    </citation>
    <scope>NUCLEOTIDE SEQUENCE [LARGE SCALE GENOMIC DNA]</scope>
    <source>
        <strain evidence="11 12">DF05</strain>
    </source>
</reference>
<accession>A0A2D0AEB6</accession>
<dbReference type="eggNOG" id="COG4658">
    <property type="taxonomic scope" value="Bacteria"/>
</dbReference>
<keyword evidence="10" id="KW-0997">Cell inner membrane</keyword>
<dbReference type="HAMAP" id="MF_00462">
    <property type="entry name" value="RsxD_RnfD"/>
    <property type="match status" value="1"/>
</dbReference>
<dbReference type="Proteomes" id="UP000198145">
    <property type="component" value="Unassembled WGS sequence"/>
</dbReference>
<evidence type="ECO:0000256" key="6">
    <source>
        <dbReference type="ARBA" id="ARBA00022967"/>
    </source>
</evidence>
<feature type="transmembrane region" description="Helical" evidence="10">
    <location>
        <begin position="285"/>
        <end position="303"/>
    </location>
</feature>
<keyword evidence="10" id="KW-1003">Cell membrane</keyword>
<comment type="function">
    <text evidence="10">Part of a membrane-bound complex that couples electron transfer with translocation of ions across the membrane.</text>
</comment>
<dbReference type="RefSeq" id="WP_088417819.1">
    <property type="nucleotide sequence ID" value="NZ_NJBA01000004.1"/>
</dbReference>
<evidence type="ECO:0000256" key="9">
    <source>
        <dbReference type="ARBA" id="ARBA00023136"/>
    </source>
</evidence>
<dbReference type="GO" id="GO:0055085">
    <property type="term" value="P:transmembrane transport"/>
    <property type="evidence" value="ECO:0007669"/>
    <property type="project" value="InterPro"/>
</dbReference>
<name>A0A2D0AEB6_PSENT</name>
<dbReference type="InterPro" id="IPR004338">
    <property type="entry name" value="NqrB/RnfD"/>
</dbReference>
<keyword evidence="6 10" id="KW-1278">Translocase</keyword>
<evidence type="ECO:0000256" key="5">
    <source>
        <dbReference type="ARBA" id="ARBA00022692"/>
    </source>
</evidence>
<evidence type="ECO:0000256" key="3">
    <source>
        <dbReference type="ARBA" id="ARBA00022630"/>
    </source>
</evidence>
<feature type="transmembrane region" description="Helical" evidence="10">
    <location>
        <begin position="95"/>
        <end position="113"/>
    </location>
</feature>
<evidence type="ECO:0000256" key="4">
    <source>
        <dbReference type="ARBA" id="ARBA00022643"/>
    </source>
</evidence>
<protein>
    <recommendedName>
        <fullName evidence="10">Ion-translocating oxidoreductase complex subunit D</fullName>
        <ecNumber evidence="10">7.-.-.-</ecNumber>
    </recommendedName>
    <alternativeName>
        <fullName evidence="10">Rnf electron transport complex subunit D</fullName>
    </alternativeName>
</protein>
<evidence type="ECO:0000256" key="7">
    <source>
        <dbReference type="ARBA" id="ARBA00022982"/>
    </source>
</evidence>
<evidence type="ECO:0000313" key="11">
    <source>
        <dbReference type="EMBL" id="OWP50417.1"/>
    </source>
</evidence>
<keyword evidence="9 10" id="KW-0472">Membrane</keyword>
<dbReference type="EMBL" id="NJBA01000004">
    <property type="protein sequence ID" value="OWP50417.1"/>
    <property type="molecule type" value="Genomic_DNA"/>
</dbReference>
<evidence type="ECO:0000256" key="1">
    <source>
        <dbReference type="ARBA" id="ARBA00022448"/>
    </source>
</evidence>
<gene>
    <name evidence="10" type="primary">rnfD</name>
    <name evidence="11" type="ORF">CEG18_12790</name>
</gene>
<comment type="similarity">
    <text evidence="10">Belongs to the NqrB/RnfD family.</text>
</comment>
<feature type="transmembrane region" description="Helical" evidence="10">
    <location>
        <begin position="20"/>
        <end position="40"/>
    </location>
</feature>
<dbReference type="GO" id="GO:0005886">
    <property type="term" value="C:plasma membrane"/>
    <property type="evidence" value="ECO:0007669"/>
    <property type="project" value="UniProtKB-SubCell"/>
</dbReference>
<evidence type="ECO:0000313" key="12">
    <source>
        <dbReference type="Proteomes" id="UP000198145"/>
    </source>
</evidence>
<dbReference type="Pfam" id="PF03116">
    <property type="entry name" value="NQR2_RnfD_RnfE"/>
    <property type="match status" value="1"/>
</dbReference>
<dbReference type="EC" id="7.-.-.-" evidence="10"/>
<comment type="caution">
    <text evidence="11">The sequence shown here is derived from an EMBL/GenBank/DDBJ whole genome shotgun (WGS) entry which is preliminary data.</text>
</comment>
<keyword evidence="1 10" id="KW-0813">Transport</keyword>